<protein>
    <submittedName>
        <fullName evidence="1">Uncharacterized protein</fullName>
    </submittedName>
</protein>
<name>A0A0F9E8G6_9ZZZZ</name>
<accession>A0A0F9E8G6</accession>
<comment type="caution">
    <text evidence="1">The sequence shown here is derived from an EMBL/GenBank/DDBJ whole genome shotgun (WGS) entry which is preliminary data.</text>
</comment>
<organism evidence="1">
    <name type="scientific">marine sediment metagenome</name>
    <dbReference type="NCBI Taxonomy" id="412755"/>
    <lineage>
        <taxon>unclassified sequences</taxon>
        <taxon>metagenomes</taxon>
        <taxon>ecological metagenomes</taxon>
    </lineage>
</organism>
<sequence length="47" mass="4951">IDRLIHGGHTYEPLDGSVFRVRSLGGWGLGVNHTVGTAPVGGPWSHS</sequence>
<reference evidence="1" key="1">
    <citation type="journal article" date="2015" name="Nature">
        <title>Complex archaea that bridge the gap between prokaryotes and eukaryotes.</title>
        <authorList>
            <person name="Spang A."/>
            <person name="Saw J.H."/>
            <person name="Jorgensen S.L."/>
            <person name="Zaremba-Niedzwiedzka K."/>
            <person name="Martijn J."/>
            <person name="Lind A.E."/>
            <person name="van Eijk R."/>
            <person name="Schleper C."/>
            <person name="Guy L."/>
            <person name="Ettema T.J."/>
        </authorList>
    </citation>
    <scope>NUCLEOTIDE SEQUENCE</scope>
</reference>
<proteinExistence type="predicted"/>
<dbReference type="EMBL" id="LAZR01028459">
    <property type="protein sequence ID" value="KKL62536.1"/>
    <property type="molecule type" value="Genomic_DNA"/>
</dbReference>
<evidence type="ECO:0000313" key="1">
    <source>
        <dbReference type="EMBL" id="KKL62536.1"/>
    </source>
</evidence>
<gene>
    <name evidence="1" type="ORF">LCGC14_2184190</name>
</gene>
<dbReference type="AlphaFoldDB" id="A0A0F9E8G6"/>
<feature type="non-terminal residue" evidence="1">
    <location>
        <position position="1"/>
    </location>
</feature>